<dbReference type="GO" id="GO:0016787">
    <property type="term" value="F:hydrolase activity"/>
    <property type="evidence" value="ECO:0007669"/>
    <property type="project" value="UniProtKB-KW"/>
</dbReference>
<evidence type="ECO:0000313" key="3">
    <source>
        <dbReference type="Proteomes" id="UP000319210"/>
    </source>
</evidence>
<dbReference type="EMBL" id="BJMM01000036">
    <property type="protein sequence ID" value="GEB52742.1"/>
    <property type="molecule type" value="Genomic_DNA"/>
</dbReference>
<dbReference type="Gene3D" id="3.40.710.10">
    <property type="entry name" value="DD-peptidase/beta-lactamase superfamily"/>
    <property type="match status" value="1"/>
</dbReference>
<name>A0A4Y3R594_STRCI</name>
<dbReference type="SUPFAM" id="SSF56601">
    <property type="entry name" value="beta-lactamase/transpeptidase-like"/>
    <property type="match status" value="1"/>
</dbReference>
<dbReference type="Proteomes" id="UP000319210">
    <property type="component" value="Unassembled WGS sequence"/>
</dbReference>
<gene>
    <name evidence="2" type="ORF">SCA03_52930</name>
</gene>
<evidence type="ECO:0000313" key="2">
    <source>
        <dbReference type="EMBL" id="GEB52742.1"/>
    </source>
</evidence>
<dbReference type="AlphaFoldDB" id="A0A4Y3R594"/>
<comment type="caution">
    <text evidence="2">The sequence shown here is derived from an EMBL/GenBank/DDBJ whole genome shotgun (WGS) entry which is preliminary data.</text>
</comment>
<keyword evidence="3" id="KW-1185">Reference proteome</keyword>
<feature type="domain" description="Beta-lactamase-related" evidence="1">
    <location>
        <begin position="8"/>
        <end position="352"/>
    </location>
</feature>
<dbReference type="InterPro" id="IPR012338">
    <property type="entry name" value="Beta-lactam/transpept-like"/>
</dbReference>
<protein>
    <submittedName>
        <fullName evidence="2">Serine hydrolase</fullName>
    </submittedName>
</protein>
<dbReference type="PANTHER" id="PTHR46825:SF7">
    <property type="entry name" value="D-ALANYL-D-ALANINE CARBOXYPEPTIDASE"/>
    <property type="match status" value="1"/>
</dbReference>
<accession>A0A4Y3R594</accession>
<reference evidence="2 3" key="1">
    <citation type="submission" date="2019-06" db="EMBL/GenBank/DDBJ databases">
        <title>Whole genome shotgun sequence of Streptomyces cacaoi subsp. cacaoi NBRC 12748.</title>
        <authorList>
            <person name="Hosoyama A."/>
            <person name="Uohara A."/>
            <person name="Ohji S."/>
            <person name="Ichikawa N."/>
        </authorList>
    </citation>
    <scope>NUCLEOTIDE SEQUENCE [LARGE SCALE GENOMIC DNA]</scope>
    <source>
        <strain evidence="2 3">NBRC 12748</strain>
    </source>
</reference>
<proteinExistence type="predicted"/>
<evidence type="ECO:0000259" key="1">
    <source>
        <dbReference type="Pfam" id="PF00144"/>
    </source>
</evidence>
<organism evidence="2 3">
    <name type="scientific">Streptomyces cacaoi</name>
    <dbReference type="NCBI Taxonomy" id="1898"/>
    <lineage>
        <taxon>Bacteria</taxon>
        <taxon>Bacillati</taxon>
        <taxon>Actinomycetota</taxon>
        <taxon>Actinomycetes</taxon>
        <taxon>Kitasatosporales</taxon>
        <taxon>Streptomycetaceae</taxon>
        <taxon>Streptomyces</taxon>
    </lineage>
</organism>
<keyword evidence="2" id="KW-0378">Hydrolase</keyword>
<dbReference type="InterPro" id="IPR050491">
    <property type="entry name" value="AmpC-like"/>
</dbReference>
<dbReference type="Pfam" id="PF00144">
    <property type="entry name" value="Beta-lactamase"/>
    <property type="match status" value="1"/>
</dbReference>
<sequence length="465" mass="49639">MDGSRLAEEFTHLVRKHRVPGAQLALYRDGALTQCATGVESVRTGRPVTSTSAFPYGSVTKFHTAMLALQFASDGDLDLDEPLGRLLPELKNAANRHLRDATVRQLLSHTAGLADNVDCDDMRGASYQRYTTACGDTPGLSAPGLAFSYSNAGYCLMGRVIEVASGMDWWTALENCLLHPMGAQPAFLHDPRPGARPHPVTDGHAVRLDGPHGSTTDGTRDATPDGIETVDHLIPLSTAAAGALAGSATALVTAARLHLDDRDSLADDDHPELPDLLPEDAVEEMRTPVPGVRPYGLADGWGLGLMAHRNTAGDIWLGHDGAVGGASCQLRLHPAGNTALALTANATTGQKLWEDLLDLLRADGLDIGHHTLPLPDTPRVQDPGPYLGEYANGDLVLVVVADPGGQLFLTRKDYFDSKLEIHEDDRFVSRDPEVDAVPVVGRFVRAEPGGPITLLQYGGRALARR</sequence>
<dbReference type="RefSeq" id="WP_312000572.1">
    <property type="nucleotide sequence ID" value="NZ_JABELW010000004.1"/>
</dbReference>
<dbReference type="PANTHER" id="PTHR46825">
    <property type="entry name" value="D-ALANYL-D-ALANINE-CARBOXYPEPTIDASE/ENDOPEPTIDASE AMPH"/>
    <property type="match status" value="1"/>
</dbReference>
<dbReference type="InterPro" id="IPR001466">
    <property type="entry name" value="Beta-lactam-related"/>
</dbReference>